<dbReference type="SUPFAM" id="SSF52821">
    <property type="entry name" value="Rhodanese/Cell cycle control phosphatase"/>
    <property type="match status" value="1"/>
</dbReference>
<dbReference type="Pfam" id="PF00581">
    <property type="entry name" value="Rhodanese"/>
    <property type="match status" value="1"/>
</dbReference>
<organism evidence="2">
    <name type="scientific">Nakamurella sp. A5-74</name>
    <dbReference type="NCBI Taxonomy" id="3158264"/>
    <lineage>
        <taxon>Bacteria</taxon>
        <taxon>Bacillati</taxon>
        <taxon>Actinomycetota</taxon>
        <taxon>Actinomycetes</taxon>
        <taxon>Nakamurellales</taxon>
        <taxon>Nakamurellaceae</taxon>
        <taxon>Nakamurella</taxon>
    </lineage>
</organism>
<reference evidence="2" key="1">
    <citation type="submission" date="2024-05" db="EMBL/GenBank/DDBJ databases">
        <authorList>
            <person name="Cai S.Y."/>
            <person name="Jin L.M."/>
            <person name="Li H.R."/>
        </authorList>
    </citation>
    <scope>NUCLEOTIDE SEQUENCE</scope>
    <source>
        <strain evidence="2">A5-74</strain>
    </source>
</reference>
<name>A0AAU8DT87_9ACTN</name>
<accession>A0AAU8DT87</accession>
<dbReference type="PROSITE" id="PS50206">
    <property type="entry name" value="RHODANESE_3"/>
    <property type="match status" value="1"/>
</dbReference>
<dbReference type="InterPro" id="IPR001763">
    <property type="entry name" value="Rhodanese-like_dom"/>
</dbReference>
<dbReference type="AlphaFoldDB" id="A0AAU8DT87"/>
<proteinExistence type="predicted"/>
<feature type="domain" description="Rhodanese" evidence="1">
    <location>
        <begin position="34"/>
        <end position="130"/>
    </location>
</feature>
<evidence type="ECO:0000313" key="2">
    <source>
        <dbReference type="EMBL" id="XCG65354.1"/>
    </source>
</evidence>
<dbReference type="EMBL" id="CP159218">
    <property type="protein sequence ID" value="XCG65354.1"/>
    <property type="molecule type" value="Genomic_DNA"/>
</dbReference>
<dbReference type="SMART" id="SM00450">
    <property type="entry name" value="RHOD"/>
    <property type="match status" value="1"/>
</dbReference>
<dbReference type="Gene3D" id="3.40.250.10">
    <property type="entry name" value="Rhodanese-like domain"/>
    <property type="match status" value="1"/>
</dbReference>
<dbReference type="RefSeq" id="WP_353650959.1">
    <property type="nucleotide sequence ID" value="NZ_CP159218.1"/>
</dbReference>
<protein>
    <submittedName>
        <fullName evidence="2">Rhodanese-like domain-containing protein</fullName>
    </submittedName>
</protein>
<dbReference type="CDD" id="cd00158">
    <property type="entry name" value="RHOD"/>
    <property type="match status" value="1"/>
</dbReference>
<sequence length="134" mass="13624">MTDPRTTAPATDLDLAEAGALAPLVTPQEAARRIEQGAAVIDVRSDAGRTKDGLLPGASIVDRYALDGSFDPASPDSLVTGTDHPVVVICGSVRGSGPVAAELIRRGFSNVVHVDGGFPGWRDAGLPVIAPAAS</sequence>
<gene>
    <name evidence="2" type="ORF">ABLG96_08740</name>
</gene>
<dbReference type="InterPro" id="IPR036873">
    <property type="entry name" value="Rhodanese-like_dom_sf"/>
</dbReference>
<evidence type="ECO:0000259" key="1">
    <source>
        <dbReference type="PROSITE" id="PS50206"/>
    </source>
</evidence>